<dbReference type="STRING" id="153721.MYP_3603"/>
<sequence length="215" mass="23836">MKKQLLSIAFLLASLTSFAQLEQGNFLVGGRIGISSARPNTVNGGTTVDGVKTTSYFVTPAIGYFIAENFALGLNIGFGGYTEKTPANGTTPELKDKNPYFLVGPFGRYYKKFGDNFAIFGQAAIDFRFGKNKNESYNSFFNRVETTENKTSYFSPNIRPGIVFFPYSKVGIELLVGRIGYTHSVIKYDGYKSKNNNVDFNFDLANVQLGVFLYL</sequence>
<protein>
    <submittedName>
        <fullName evidence="2">Uncharacterized protein</fullName>
    </submittedName>
</protein>
<reference evidence="2 3" key="1">
    <citation type="submission" date="2014-09" db="EMBL/GenBank/DDBJ databases">
        <title>Sporocytophaga myxococcoides PG-01 genome sequencing.</title>
        <authorList>
            <person name="Liu L."/>
            <person name="Gao P.J."/>
            <person name="Chen G.J."/>
            <person name="Wang L.S."/>
        </authorList>
    </citation>
    <scope>NUCLEOTIDE SEQUENCE [LARGE SCALE GENOMIC DNA]</scope>
    <source>
        <strain evidence="2 3">PG-01</strain>
    </source>
</reference>
<evidence type="ECO:0000256" key="1">
    <source>
        <dbReference type="SAM" id="SignalP"/>
    </source>
</evidence>
<gene>
    <name evidence="2" type="ORF">MYP_3603</name>
</gene>
<name>A0A098LIU1_9BACT</name>
<proteinExistence type="predicted"/>
<feature type="chain" id="PRO_5001945162" evidence="1">
    <location>
        <begin position="20"/>
        <end position="215"/>
    </location>
</feature>
<dbReference type="OrthoDB" id="945117at2"/>
<evidence type="ECO:0000313" key="2">
    <source>
        <dbReference type="EMBL" id="GAL86374.1"/>
    </source>
</evidence>
<dbReference type="eggNOG" id="COG3637">
    <property type="taxonomic scope" value="Bacteria"/>
</dbReference>
<dbReference type="EMBL" id="BBLT01000007">
    <property type="protein sequence ID" value="GAL86374.1"/>
    <property type="molecule type" value="Genomic_DNA"/>
</dbReference>
<keyword evidence="1" id="KW-0732">Signal</keyword>
<keyword evidence="3" id="KW-1185">Reference proteome</keyword>
<dbReference type="AlphaFoldDB" id="A0A098LIU1"/>
<feature type="signal peptide" evidence="1">
    <location>
        <begin position="1"/>
        <end position="19"/>
    </location>
</feature>
<dbReference type="RefSeq" id="WP_045466101.1">
    <property type="nucleotide sequence ID" value="NZ_BBLT01000007.1"/>
</dbReference>
<accession>A0A098LIU1</accession>
<dbReference type="Proteomes" id="UP000030185">
    <property type="component" value="Unassembled WGS sequence"/>
</dbReference>
<comment type="caution">
    <text evidence="2">The sequence shown here is derived from an EMBL/GenBank/DDBJ whole genome shotgun (WGS) entry which is preliminary data.</text>
</comment>
<organism evidence="2 3">
    <name type="scientific">Sporocytophaga myxococcoides</name>
    <dbReference type="NCBI Taxonomy" id="153721"/>
    <lineage>
        <taxon>Bacteria</taxon>
        <taxon>Pseudomonadati</taxon>
        <taxon>Bacteroidota</taxon>
        <taxon>Cytophagia</taxon>
        <taxon>Cytophagales</taxon>
        <taxon>Cytophagaceae</taxon>
        <taxon>Sporocytophaga</taxon>
    </lineage>
</organism>
<evidence type="ECO:0000313" key="3">
    <source>
        <dbReference type="Proteomes" id="UP000030185"/>
    </source>
</evidence>